<dbReference type="Proteomes" id="UP000077266">
    <property type="component" value="Unassembled WGS sequence"/>
</dbReference>
<dbReference type="AlphaFoldDB" id="A0A165YZ15"/>
<dbReference type="EMBL" id="KV427280">
    <property type="protein sequence ID" value="KZV77969.1"/>
    <property type="molecule type" value="Genomic_DNA"/>
</dbReference>
<feature type="non-terminal residue" evidence="1">
    <location>
        <position position="121"/>
    </location>
</feature>
<evidence type="ECO:0000313" key="1">
    <source>
        <dbReference type="EMBL" id="KZV77969.1"/>
    </source>
</evidence>
<sequence>MHPSSGKRPSCPLQLSRTLSQLPQHVHTAGVGVIDEIIRVFSEWAPYLHAIIVLRVSLCSEIFTPDTPGANSSRGRDAETTKTIRESLKYALKLVATFDIPVVGEVLKLAVTLVEFTEKLD</sequence>
<gene>
    <name evidence="1" type="ORF">EXIGLDRAFT_693456</name>
</gene>
<organism evidence="1 2">
    <name type="scientific">Exidia glandulosa HHB12029</name>
    <dbReference type="NCBI Taxonomy" id="1314781"/>
    <lineage>
        <taxon>Eukaryota</taxon>
        <taxon>Fungi</taxon>
        <taxon>Dikarya</taxon>
        <taxon>Basidiomycota</taxon>
        <taxon>Agaricomycotina</taxon>
        <taxon>Agaricomycetes</taxon>
        <taxon>Auriculariales</taxon>
        <taxon>Exidiaceae</taxon>
        <taxon>Exidia</taxon>
    </lineage>
</organism>
<protein>
    <submittedName>
        <fullName evidence="1">Uncharacterized protein</fullName>
    </submittedName>
</protein>
<dbReference type="InParanoid" id="A0A165YZ15"/>
<keyword evidence="2" id="KW-1185">Reference proteome</keyword>
<accession>A0A165YZ15</accession>
<name>A0A165YZ15_EXIGL</name>
<proteinExistence type="predicted"/>
<reference evidence="1 2" key="1">
    <citation type="journal article" date="2016" name="Mol. Biol. Evol.">
        <title>Comparative Genomics of Early-Diverging Mushroom-Forming Fungi Provides Insights into the Origins of Lignocellulose Decay Capabilities.</title>
        <authorList>
            <person name="Nagy L.G."/>
            <person name="Riley R."/>
            <person name="Tritt A."/>
            <person name="Adam C."/>
            <person name="Daum C."/>
            <person name="Floudas D."/>
            <person name="Sun H."/>
            <person name="Yadav J.S."/>
            <person name="Pangilinan J."/>
            <person name="Larsson K.H."/>
            <person name="Matsuura K."/>
            <person name="Barry K."/>
            <person name="Labutti K."/>
            <person name="Kuo R."/>
            <person name="Ohm R.A."/>
            <person name="Bhattacharya S.S."/>
            <person name="Shirouzu T."/>
            <person name="Yoshinaga Y."/>
            <person name="Martin F.M."/>
            <person name="Grigoriev I.V."/>
            <person name="Hibbett D.S."/>
        </authorList>
    </citation>
    <scope>NUCLEOTIDE SEQUENCE [LARGE SCALE GENOMIC DNA]</scope>
    <source>
        <strain evidence="1 2">HHB12029</strain>
    </source>
</reference>
<evidence type="ECO:0000313" key="2">
    <source>
        <dbReference type="Proteomes" id="UP000077266"/>
    </source>
</evidence>